<keyword evidence="2" id="KW-1185">Reference proteome</keyword>
<reference evidence="2" key="1">
    <citation type="submission" date="2021-01" db="EMBL/GenBank/DDBJ databases">
        <title>Caligus Genome Assembly.</title>
        <authorList>
            <person name="Gallardo-Escarate C."/>
        </authorList>
    </citation>
    <scope>NUCLEOTIDE SEQUENCE [LARGE SCALE GENOMIC DNA]</scope>
</reference>
<dbReference type="EMBL" id="CP045901">
    <property type="protein sequence ID" value="QQP37346.1"/>
    <property type="molecule type" value="Genomic_DNA"/>
</dbReference>
<name>A0A7T8JX19_CALRO</name>
<evidence type="ECO:0000313" key="2">
    <source>
        <dbReference type="Proteomes" id="UP000595437"/>
    </source>
</evidence>
<dbReference type="Proteomes" id="UP000595437">
    <property type="component" value="Chromosome 12"/>
</dbReference>
<accession>A0A7T8JX19</accession>
<organism evidence="1 2">
    <name type="scientific">Caligus rogercresseyi</name>
    <name type="common">Sea louse</name>
    <dbReference type="NCBI Taxonomy" id="217165"/>
    <lineage>
        <taxon>Eukaryota</taxon>
        <taxon>Metazoa</taxon>
        <taxon>Ecdysozoa</taxon>
        <taxon>Arthropoda</taxon>
        <taxon>Crustacea</taxon>
        <taxon>Multicrustacea</taxon>
        <taxon>Hexanauplia</taxon>
        <taxon>Copepoda</taxon>
        <taxon>Siphonostomatoida</taxon>
        <taxon>Caligidae</taxon>
        <taxon>Caligus</taxon>
    </lineage>
</organism>
<gene>
    <name evidence="1" type="ORF">FKW44_017578</name>
</gene>
<protein>
    <submittedName>
        <fullName evidence="1">Facilitated trehalose transporter Tret1like</fullName>
    </submittedName>
</protein>
<dbReference type="AlphaFoldDB" id="A0A7T8JX19"/>
<evidence type="ECO:0000313" key="1">
    <source>
        <dbReference type="EMBL" id="QQP37346.1"/>
    </source>
</evidence>
<proteinExistence type="predicted"/>
<sequence>MPNFPRLLGEATSEIYVGTQIEVKPQETPFRKRPRKSIHLKTELDIRARAKA</sequence>